<proteinExistence type="predicted"/>
<feature type="transmembrane region" description="Helical" evidence="1">
    <location>
        <begin position="12"/>
        <end position="38"/>
    </location>
</feature>
<dbReference type="OrthoDB" id="247232at2157"/>
<evidence type="ECO:0008006" key="4">
    <source>
        <dbReference type="Google" id="ProtNLM"/>
    </source>
</evidence>
<keyword evidence="1" id="KW-0472">Membrane</keyword>
<dbReference type="RefSeq" id="WP_076429739.1">
    <property type="nucleotide sequence ID" value="NZ_FTNO01000001.1"/>
</dbReference>
<dbReference type="Proteomes" id="UP000186914">
    <property type="component" value="Unassembled WGS sequence"/>
</dbReference>
<evidence type="ECO:0000313" key="3">
    <source>
        <dbReference type="Proteomes" id="UP000186914"/>
    </source>
</evidence>
<keyword evidence="1" id="KW-0812">Transmembrane</keyword>
<dbReference type="AlphaFoldDB" id="A0A1N6YYY3"/>
<name>A0A1N6YYY3_9EURY</name>
<evidence type="ECO:0000313" key="2">
    <source>
        <dbReference type="EMBL" id="SIR19725.1"/>
    </source>
</evidence>
<accession>A0A1N6YYY3</accession>
<keyword evidence="1" id="KW-1133">Transmembrane helix</keyword>
<sequence>MENPLVAAGLALIAWSIGISFGPVGVFVAGFLLVALGLSSAQIEGVSWGGCPTCGKRIKHDSGICQHCGTKLPEA</sequence>
<organism evidence="2 3">
    <name type="scientific">Haladaptatus litoreus</name>
    <dbReference type="NCBI Taxonomy" id="553468"/>
    <lineage>
        <taxon>Archaea</taxon>
        <taxon>Methanobacteriati</taxon>
        <taxon>Methanobacteriota</taxon>
        <taxon>Stenosarchaea group</taxon>
        <taxon>Halobacteria</taxon>
        <taxon>Halobacteriales</taxon>
        <taxon>Haladaptataceae</taxon>
        <taxon>Haladaptatus</taxon>
    </lineage>
</organism>
<gene>
    <name evidence="2" type="ORF">SAMN05421858_1787</name>
</gene>
<dbReference type="EMBL" id="FTNO01000001">
    <property type="protein sequence ID" value="SIR19725.1"/>
    <property type="molecule type" value="Genomic_DNA"/>
</dbReference>
<protein>
    <recommendedName>
        <fullName evidence="4">Zinc-ribbon domain-containing protein</fullName>
    </recommendedName>
</protein>
<keyword evidence="3" id="KW-1185">Reference proteome</keyword>
<reference evidence="3" key="1">
    <citation type="submission" date="2017-01" db="EMBL/GenBank/DDBJ databases">
        <authorList>
            <person name="Varghese N."/>
            <person name="Submissions S."/>
        </authorList>
    </citation>
    <scope>NUCLEOTIDE SEQUENCE [LARGE SCALE GENOMIC DNA]</scope>
    <source>
        <strain evidence="3">CGMCC 1.7737</strain>
    </source>
</reference>
<evidence type="ECO:0000256" key="1">
    <source>
        <dbReference type="SAM" id="Phobius"/>
    </source>
</evidence>